<evidence type="ECO:0000313" key="6">
    <source>
        <dbReference type="EMBL" id="MDQ0463430.1"/>
    </source>
</evidence>
<comment type="caution">
    <text evidence="6">The sequence shown here is derived from an EMBL/GenBank/DDBJ whole genome shotgun (WGS) entry which is preliminary data.</text>
</comment>
<dbReference type="Pfam" id="PF00561">
    <property type="entry name" value="Abhydrolase_1"/>
    <property type="match status" value="1"/>
</dbReference>
<dbReference type="InterPro" id="IPR006311">
    <property type="entry name" value="TAT_signal"/>
</dbReference>
<sequence>MTHLNRRGLLAASGALALTACAPAAKPPAKPTVAEGMAQVPGGKVWWRKVGEGDKAPLLTLHGGPGAGHDYLEPLAALADQRPVIFYDQLGCGRSEKPADNSLWTIDRFAEEIDALRAALKLDLVCILGHSWGGFLAVDYMTDRAPKGVEALILASGSASTPQASRGILKLVDQTPNGAGARIHALEKAGQMQSQEYQDLVQQFYALHVYRGDPNNPFFQATLKNLSSTPVYPVMNGPNEFTITGTIRDWDRTAQLGRIDCPTLITTGEFDEVSLDCQQTLNEGIKGSRLEVMKGVSHLYMLEQPDAYNALIRGFLADKA</sequence>
<dbReference type="PRINTS" id="PR00793">
    <property type="entry name" value="PROAMNOPTASE"/>
</dbReference>
<dbReference type="InterPro" id="IPR000073">
    <property type="entry name" value="AB_hydrolase_1"/>
</dbReference>
<dbReference type="InterPro" id="IPR029058">
    <property type="entry name" value="AB_hydrolase_fold"/>
</dbReference>
<dbReference type="SUPFAM" id="SSF53474">
    <property type="entry name" value="alpha/beta-Hydrolases"/>
    <property type="match status" value="1"/>
</dbReference>
<dbReference type="PROSITE" id="PS51257">
    <property type="entry name" value="PROKAR_LIPOPROTEIN"/>
    <property type="match status" value="1"/>
</dbReference>
<comment type="similarity">
    <text evidence="1 3">Belongs to the peptidase S33 family.</text>
</comment>
<protein>
    <submittedName>
        <fullName evidence="6">Proline iminopeptidase</fullName>
        <ecNumber evidence="6">3.4.11.5</ecNumber>
    </submittedName>
</protein>
<evidence type="ECO:0000259" key="5">
    <source>
        <dbReference type="Pfam" id="PF00561"/>
    </source>
</evidence>
<reference evidence="6 7" key="1">
    <citation type="submission" date="2023-07" db="EMBL/GenBank/DDBJ databases">
        <title>Genomic Encyclopedia of Type Strains, Phase IV (KMG-IV): sequencing the most valuable type-strain genomes for metagenomic binning, comparative biology and taxonomic classification.</title>
        <authorList>
            <person name="Goeker M."/>
        </authorList>
    </citation>
    <scope>NUCLEOTIDE SEQUENCE [LARGE SCALE GENOMIC DNA]</scope>
    <source>
        <strain evidence="6 7">DSM 18695</strain>
    </source>
</reference>
<dbReference type="PROSITE" id="PS51318">
    <property type="entry name" value="TAT"/>
    <property type="match status" value="1"/>
</dbReference>
<dbReference type="Gene3D" id="3.40.50.1820">
    <property type="entry name" value="alpha/beta hydrolase"/>
    <property type="match status" value="1"/>
</dbReference>
<gene>
    <name evidence="6" type="ORF">QO010_001201</name>
</gene>
<feature type="chain" id="PRO_5047296747" evidence="4">
    <location>
        <begin position="25"/>
        <end position="320"/>
    </location>
</feature>
<dbReference type="EMBL" id="JAUSVS010000002">
    <property type="protein sequence ID" value="MDQ0463430.1"/>
    <property type="molecule type" value="Genomic_DNA"/>
</dbReference>
<feature type="domain" description="AB hydrolase-1" evidence="5">
    <location>
        <begin position="57"/>
        <end position="302"/>
    </location>
</feature>
<dbReference type="InterPro" id="IPR002410">
    <property type="entry name" value="Peptidase_S33"/>
</dbReference>
<keyword evidence="7" id="KW-1185">Reference proteome</keyword>
<dbReference type="Proteomes" id="UP001228905">
    <property type="component" value="Unassembled WGS sequence"/>
</dbReference>
<proteinExistence type="inferred from homology"/>
<evidence type="ECO:0000313" key="7">
    <source>
        <dbReference type="Proteomes" id="UP001228905"/>
    </source>
</evidence>
<evidence type="ECO:0000256" key="2">
    <source>
        <dbReference type="ARBA" id="ARBA00022801"/>
    </source>
</evidence>
<keyword evidence="2 3" id="KW-0378">Hydrolase</keyword>
<evidence type="ECO:0000256" key="4">
    <source>
        <dbReference type="SAM" id="SignalP"/>
    </source>
</evidence>
<dbReference type="NCBIfam" id="TIGR01250">
    <property type="entry name" value="pro_imino_pep_2"/>
    <property type="match status" value="1"/>
</dbReference>
<feature type="signal peptide" evidence="4">
    <location>
        <begin position="1"/>
        <end position="24"/>
    </location>
</feature>
<dbReference type="PANTHER" id="PTHR43798:SF33">
    <property type="entry name" value="HYDROLASE, PUTATIVE (AFU_ORTHOLOGUE AFUA_2G14860)-RELATED"/>
    <property type="match status" value="1"/>
</dbReference>
<dbReference type="GO" id="GO:0004177">
    <property type="term" value="F:aminopeptidase activity"/>
    <property type="evidence" value="ECO:0007669"/>
    <property type="project" value="UniProtKB-KW"/>
</dbReference>
<evidence type="ECO:0000256" key="3">
    <source>
        <dbReference type="PIRNR" id="PIRNR005539"/>
    </source>
</evidence>
<accession>A0ABU0IN58</accession>
<dbReference type="InterPro" id="IPR050266">
    <property type="entry name" value="AB_hydrolase_sf"/>
</dbReference>
<dbReference type="InterPro" id="IPR005945">
    <property type="entry name" value="Pro_imino_pep"/>
</dbReference>
<keyword evidence="4" id="KW-0732">Signal</keyword>
<keyword evidence="6" id="KW-0031">Aminopeptidase</keyword>
<dbReference type="PIRSF" id="PIRSF005539">
    <property type="entry name" value="Pept_S33_TRI_F1"/>
    <property type="match status" value="1"/>
</dbReference>
<organism evidence="6 7">
    <name type="scientific">Caulobacter ginsengisoli</name>
    <dbReference type="NCBI Taxonomy" id="400775"/>
    <lineage>
        <taxon>Bacteria</taxon>
        <taxon>Pseudomonadati</taxon>
        <taxon>Pseudomonadota</taxon>
        <taxon>Alphaproteobacteria</taxon>
        <taxon>Caulobacterales</taxon>
        <taxon>Caulobacteraceae</taxon>
        <taxon>Caulobacter</taxon>
    </lineage>
</organism>
<dbReference type="RefSeq" id="WP_307347345.1">
    <property type="nucleotide sequence ID" value="NZ_JAUSVS010000002.1"/>
</dbReference>
<name>A0ABU0IN58_9CAUL</name>
<keyword evidence="6" id="KW-0645">Protease</keyword>
<dbReference type="PANTHER" id="PTHR43798">
    <property type="entry name" value="MONOACYLGLYCEROL LIPASE"/>
    <property type="match status" value="1"/>
</dbReference>
<evidence type="ECO:0000256" key="1">
    <source>
        <dbReference type="ARBA" id="ARBA00010088"/>
    </source>
</evidence>
<dbReference type="EC" id="3.4.11.5" evidence="6"/>